<dbReference type="Gene3D" id="2.60.120.260">
    <property type="entry name" value="Galactose-binding domain-like"/>
    <property type="match status" value="2"/>
</dbReference>
<evidence type="ECO:0000256" key="2">
    <source>
        <dbReference type="ARBA" id="ARBA00022475"/>
    </source>
</evidence>
<reference evidence="7 8" key="1">
    <citation type="journal article" date="2016" name="Int. J. Mol. Sci.">
        <title>Comparative genomics of the extreme acidophile Acidithiobacillus thiooxidans reveals intraspecific divergence and niche adaptation.</title>
        <authorList>
            <person name="Zhang X."/>
            <person name="Feng X."/>
            <person name="Tao J."/>
            <person name="Ma L."/>
            <person name="Xiao Y."/>
            <person name="Liang Y."/>
            <person name="Liu X."/>
            <person name="Yin H."/>
        </authorList>
    </citation>
    <scope>NUCLEOTIDE SEQUENCE [LARGE SCALE GENOMIC DNA]</scope>
    <source>
        <strain evidence="7 8">A02</strain>
    </source>
</reference>
<keyword evidence="6" id="KW-0997">Cell inner membrane</keyword>
<keyword evidence="5 6" id="KW-0472">Membrane</keyword>
<dbReference type="GO" id="GO:0006011">
    <property type="term" value="P:UDP-alpha-D-glucose metabolic process"/>
    <property type="evidence" value="ECO:0007669"/>
    <property type="project" value="InterPro"/>
</dbReference>
<comment type="subcellular location">
    <subcellularLocation>
        <location evidence="6">Cell inner membrane</location>
    </subcellularLocation>
    <subcellularLocation>
        <location evidence="1">Cell membrane</location>
        <topology evidence="1">Single-pass membrane protein</topology>
    </subcellularLocation>
</comment>
<dbReference type="RefSeq" id="WP_024893052.1">
    <property type="nucleotide sequence ID" value="NZ_LWRZ01000303.1"/>
</dbReference>
<comment type="pathway">
    <text evidence="6">Glycan metabolism; bacterial cellulose biosynthesis.</text>
</comment>
<dbReference type="GO" id="GO:0030244">
    <property type="term" value="P:cellulose biosynthetic process"/>
    <property type="evidence" value="ECO:0007669"/>
    <property type="project" value="UniProtKB-KW"/>
</dbReference>
<keyword evidence="4 6" id="KW-1133">Transmembrane helix</keyword>
<evidence type="ECO:0000313" key="8">
    <source>
        <dbReference type="Proteomes" id="UP000094893"/>
    </source>
</evidence>
<organism evidence="7 8">
    <name type="scientific">Acidithiobacillus thiooxidans</name>
    <name type="common">Thiobacillus thiooxidans</name>
    <dbReference type="NCBI Taxonomy" id="930"/>
    <lineage>
        <taxon>Bacteria</taxon>
        <taxon>Pseudomonadati</taxon>
        <taxon>Pseudomonadota</taxon>
        <taxon>Acidithiobacillia</taxon>
        <taxon>Acidithiobacillales</taxon>
        <taxon>Acidithiobacillaceae</taxon>
        <taxon>Acidithiobacillus</taxon>
    </lineage>
</organism>
<evidence type="ECO:0000256" key="4">
    <source>
        <dbReference type="ARBA" id="ARBA00022989"/>
    </source>
</evidence>
<dbReference type="UniPathway" id="UPA00694"/>
<proteinExistence type="inferred from homology"/>
<sequence>MMQIVWSRIKWGGFPCLGFLLALGTLFLLETGQCWATVEQKSLAQLMESKRFISLNGNQPKLQATWQIPVQEQAVHSTLALHYFVGPSTAPGTELVIALNGKDVGAVRENPDYPQGELTVLLEPGELGGGNQILSIALRSPKGIIGDSVKGWTQIDAYESQLQFRLQPKPWRTIQFNDLQTLFQRDQNASIPLPVVFLGRISPILIQAAQQAVAGIAMRTDKTVAVRVFPNIAQATARSAPLILLLGAQTAEGTSKVSGSDARVLLRPVDDSRTALVLSFTGRNDDAVLRAAQAFAQNRGDLPLGDNWQIGLVDTKTAGRPNLWRGQPVLQPGGVAKVGRVEQIDASLVGGALSLLHFSFWMPGGQFADRQKQMTLDLNLTVDPGRHSGQRPLVIVRANGNWISQWKLGTGVGHYTTTVPFSALVAGVNRLSLDVHGAHVKILPGSTMRLPKTHQYAHLPNLQLLARTAFPLVRDGNAKSLRMIYLNSTSEMLSAGLTLFAKLAQVSRSTLPAAVVFMGHPLPGGGSQVILGTPADLKPAGQINVPVQFVQGALRWQSPGSGSQWTSSQNSSARAYLLETPAGKGSEYWNLWFLIPSAESAESAADLLVQKDNWSSLIGDFAWLDAHDHYHSVMLGKQQIYGNHQNSWYWIYLFSLRPIWWVIVVLTILFLGSISAGWLSQHRRKQWGAHG</sequence>
<evidence type="ECO:0000256" key="3">
    <source>
        <dbReference type="ARBA" id="ARBA00022692"/>
    </source>
</evidence>
<evidence type="ECO:0000313" key="7">
    <source>
        <dbReference type="EMBL" id="OCX76434.1"/>
    </source>
</evidence>
<comment type="subunit">
    <text evidence="6">Tightly associated with the cellulose synthase catalytic subunit.</text>
</comment>
<keyword evidence="6" id="KW-0135">Cellulose biosynthesis</keyword>
<keyword evidence="2 6" id="KW-1003">Cell membrane</keyword>
<dbReference type="GO" id="GO:0005886">
    <property type="term" value="C:plasma membrane"/>
    <property type="evidence" value="ECO:0007669"/>
    <property type="project" value="UniProtKB-SubCell"/>
</dbReference>
<comment type="function">
    <text evidence="6">Binds the cellulose synthase activator, bis-(3'-5') cyclic diguanylic acid (c-di-GMP).</text>
</comment>
<dbReference type="Pfam" id="PF03170">
    <property type="entry name" value="BcsB"/>
    <property type="match status" value="1"/>
</dbReference>
<dbReference type="EMBL" id="LWSA01000026">
    <property type="protein sequence ID" value="OCX76434.1"/>
    <property type="molecule type" value="Genomic_DNA"/>
</dbReference>
<dbReference type="PANTHER" id="PTHR39083:SF1">
    <property type="entry name" value="CYCLIC DI-GMP-BINDING PROTEIN"/>
    <property type="match status" value="1"/>
</dbReference>
<feature type="transmembrane region" description="Helical" evidence="6">
    <location>
        <begin position="659"/>
        <end position="679"/>
    </location>
</feature>
<keyword evidence="3 6" id="KW-0812">Transmembrane</keyword>
<dbReference type="InterPro" id="IPR018513">
    <property type="entry name" value="Cell_synthase_bac"/>
</dbReference>
<dbReference type="PANTHER" id="PTHR39083">
    <property type="entry name" value="CYCLIC DI-GMP-BINDING PROTEIN"/>
    <property type="match status" value="1"/>
</dbReference>
<accession>A0A1C2I281</accession>
<dbReference type="AlphaFoldDB" id="A0A1C2I281"/>
<comment type="similarity">
    <text evidence="6">Belongs to the AcsB/BcsB family.</text>
</comment>
<dbReference type="Proteomes" id="UP000094893">
    <property type="component" value="Unassembled WGS sequence"/>
</dbReference>
<name>A0A1C2I281_ACITH</name>
<comment type="caution">
    <text evidence="7">The sequence shown here is derived from an EMBL/GenBank/DDBJ whole genome shotgun (WGS) entry which is preliminary data.</text>
</comment>
<protein>
    <recommendedName>
        <fullName evidence="6">Cyclic di-GMP-binding protein</fullName>
    </recommendedName>
    <alternativeName>
        <fullName evidence="6">Cellulose synthase regulatory subunit</fullName>
    </alternativeName>
</protein>
<evidence type="ECO:0000256" key="6">
    <source>
        <dbReference type="RuleBase" id="RU365021"/>
    </source>
</evidence>
<evidence type="ECO:0000256" key="1">
    <source>
        <dbReference type="ARBA" id="ARBA00004162"/>
    </source>
</evidence>
<evidence type="ECO:0000256" key="5">
    <source>
        <dbReference type="ARBA" id="ARBA00023136"/>
    </source>
</evidence>
<gene>
    <name evidence="7" type="ORF">A6P07_02465</name>
</gene>
<keyword evidence="6" id="KW-0973">c-di-GMP</keyword>